<reference evidence="1 2" key="1">
    <citation type="submission" date="2020-01" db="EMBL/GenBank/DDBJ databases">
        <authorList>
            <person name="Kim M."/>
        </authorList>
    </citation>
    <scope>NUCLEOTIDE SEQUENCE [LARGE SCALE GENOMIC DNA]</scope>
    <source>
        <strain evidence="1 2">BT10</strain>
    </source>
</reference>
<organism evidence="1 2">
    <name type="scientific">Nibribacter ruber</name>
    <dbReference type="NCBI Taxonomy" id="2698458"/>
    <lineage>
        <taxon>Bacteria</taxon>
        <taxon>Pseudomonadati</taxon>
        <taxon>Bacteroidota</taxon>
        <taxon>Cytophagia</taxon>
        <taxon>Cytophagales</taxon>
        <taxon>Hymenobacteraceae</taxon>
        <taxon>Nibribacter</taxon>
    </lineage>
</organism>
<dbReference type="KEGG" id="nib:GU926_08305"/>
<evidence type="ECO:0000313" key="2">
    <source>
        <dbReference type="Proteomes" id="UP000464214"/>
    </source>
</evidence>
<gene>
    <name evidence="1" type="ORF">GU926_08305</name>
</gene>
<dbReference type="AlphaFoldDB" id="A0A6P1NZL1"/>
<protein>
    <submittedName>
        <fullName evidence="1">Uncharacterized protein</fullName>
    </submittedName>
</protein>
<proteinExistence type="predicted"/>
<accession>A0A6P1NZL1</accession>
<sequence>MKTVLGTDQFAQQAIETNRLEAMALALAIHEFIIYTTQERQLTQEEALALKPLAKVCKRLTARASTEAMKPKPSPFKFNFKWDELLAVQLCISINTCNQVLQVILGKVQQKAINLNVASFKT</sequence>
<keyword evidence="2" id="KW-1185">Reference proteome</keyword>
<name>A0A6P1NZL1_9BACT</name>
<dbReference type="RefSeq" id="WP_160690837.1">
    <property type="nucleotide sequence ID" value="NZ_CP047897.1"/>
</dbReference>
<evidence type="ECO:0000313" key="1">
    <source>
        <dbReference type="EMBL" id="QHL87438.1"/>
    </source>
</evidence>
<dbReference type="Proteomes" id="UP000464214">
    <property type="component" value="Chromosome"/>
</dbReference>
<dbReference type="EMBL" id="CP047897">
    <property type="protein sequence ID" value="QHL87438.1"/>
    <property type="molecule type" value="Genomic_DNA"/>
</dbReference>